<dbReference type="EMBL" id="SWOY01000007">
    <property type="protein sequence ID" value="NFG18204.1"/>
    <property type="molecule type" value="Genomic_DNA"/>
</dbReference>
<evidence type="ECO:0000313" key="2">
    <source>
        <dbReference type="Proteomes" id="UP000478995"/>
    </source>
</evidence>
<reference evidence="1 2" key="1">
    <citation type="submission" date="2019-04" db="EMBL/GenBank/DDBJ databases">
        <title>Genome sequencing of Clostridium botulinum Groups I-IV and Clostridium butyricum.</title>
        <authorList>
            <person name="Brunt J."/>
            <person name="Van Vliet A.H.M."/>
            <person name="Stringer S.C."/>
            <person name="Carter A.T."/>
            <person name="Peck M.W."/>
        </authorList>
    </citation>
    <scope>NUCLEOTIDE SEQUENCE [LARGE SCALE GENOMIC DNA]</scope>
    <source>
        <strain evidence="1 2">IFR 18/037</strain>
    </source>
</reference>
<dbReference type="AlphaFoldDB" id="A0A6B3Z6M8"/>
<dbReference type="RefSeq" id="WP_004440302.1">
    <property type="nucleotide sequence ID" value="NZ_CP013246.1"/>
</dbReference>
<protein>
    <submittedName>
        <fullName evidence="1">Uncharacterized protein</fullName>
    </submittedName>
</protein>
<proteinExistence type="predicted"/>
<dbReference type="Proteomes" id="UP000478995">
    <property type="component" value="Unassembled WGS sequence"/>
</dbReference>
<sequence length="42" mass="5188">MKLTQKQKVFDDYYIETGNAKKQLLKLDIVKRQQYLFYNNIF</sequence>
<evidence type="ECO:0000313" key="1">
    <source>
        <dbReference type="EMBL" id="NFG18204.1"/>
    </source>
</evidence>
<accession>A0A6B3Z6M8</accession>
<comment type="caution">
    <text evidence="1">The sequence shown here is derived from an EMBL/GenBank/DDBJ whole genome shotgun (WGS) entry which is preliminary data.</text>
</comment>
<gene>
    <name evidence="1" type="ORF">FC794_15745</name>
</gene>
<name>A0A6B3Z6M8_CLOBO</name>
<organism evidence="1 2">
    <name type="scientific">Clostridium botulinum</name>
    <dbReference type="NCBI Taxonomy" id="1491"/>
    <lineage>
        <taxon>Bacteria</taxon>
        <taxon>Bacillati</taxon>
        <taxon>Bacillota</taxon>
        <taxon>Clostridia</taxon>
        <taxon>Eubacteriales</taxon>
        <taxon>Clostridiaceae</taxon>
        <taxon>Clostridium</taxon>
    </lineage>
</organism>